<feature type="region of interest" description="Disordered" evidence="1">
    <location>
        <begin position="104"/>
        <end position="219"/>
    </location>
</feature>
<protein>
    <submittedName>
        <fullName evidence="2">Uncharacterized protein</fullName>
    </submittedName>
</protein>
<gene>
    <name evidence="2" type="ORF">H6P81_001174</name>
</gene>
<reference evidence="2 3" key="1">
    <citation type="submission" date="2021-07" db="EMBL/GenBank/DDBJ databases">
        <title>The Aristolochia fimbriata genome: insights into angiosperm evolution, floral development and chemical biosynthesis.</title>
        <authorList>
            <person name="Jiao Y."/>
        </authorList>
    </citation>
    <scope>NUCLEOTIDE SEQUENCE [LARGE SCALE GENOMIC DNA]</scope>
    <source>
        <strain evidence="2">IBCAS-2021</strain>
        <tissue evidence="2">Leaf</tissue>
    </source>
</reference>
<comment type="caution">
    <text evidence="2">The sequence shown here is derived from an EMBL/GenBank/DDBJ whole genome shotgun (WGS) entry which is preliminary data.</text>
</comment>
<organism evidence="2 3">
    <name type="scientific">Aristolochia fimbriata</name>
    <name type="common">White veined hardy Dutchman's pipe vine</name>
    <dbReference type="NCBI Taxonomy" id="158543"/>
    <lineage>
        <taxon>Eukaryota</taxon>
        <taxon>Viridiplantae</taxon>
        <taxon>Streptophyta</taxon>
        <taxon>Embryophyta</taxon>
        <taxon>Tracheophyta</taxon>
        <taxon>Spermatophyta</taxon>
        <taxon>Magnoliopsida</taxon>
        <taxon>Magnoliidae</taxon>
        <taxon>Piperales</taxon>
        <taxon>Aristolochiaceae</taxon>
        <taxon>Aristolochia</taxon>
    </lineage>
</organism>
<sequence>MHRPNPAILGCPFCAVHVHHYHACPGASEEKPVVLMPCGYCLAYRRSLVNMLLDNFMTFPECACSVCHCPMDPGVLNAVLHPLQGNDFIHAGIRNFFRNRQQPAAANTGAGAGAGSSSTGNGQPSVPPAAAQPTQVVDVDTPPTIDPPIVIDVDPPTEDEADPAAPAGVNVDQPPPRRGTSTSAPGRTPRERSRRKASVPRRFLQRPPPPSNPKKMKRICSVQDSSWSGVGGRINCGGRSDVGVLGLYGLRFFLGNYFKVGMNGKRRDQTIRKRHERQNVIETYGSKKMTPMVTTTNRAKNSNNGNNSNDNNRNNDKRETTATTAIRAKALTALMSTTTTILTTMTTTVLPATTMMAITTMPFLRQL</sequence>
<name>A0AAV7F7E4_ARIFI</name>
<proteinExistence type="predicted"/>
<feature type="compositionally biased region" description="Low complexity" evidence="1">
    <location>
        <begin position="297"/>
        <end position="312"/>
    </location>
</feature>
<evidence type="ECO:0000313" key="3">
    <source>
        <dbReference type="Proteomes" id="UP000825729"/>
    </source>
</evidence>
<dbReference type="AlphaFoldDB" id="A0AAV7F7E4"/>
<keyword evidence="3" id="KW-1185">Reference proteome</keyword>
<accession>A0AAV7F7E4</accession>
<feature type="compositionally biased region" description="Low complexity" evidence="1">
    <location>
        <begin position="104"/>
        <end position="122"/>
    </location>
</feature>
<dbReference type="EMBL" id="JAINDJ010000002">
    <property type="protein sequence ID" value="KAG9456666.1"/>
    <property type="molecule type" value="Genomic_DNA"/>
</dbReference>
<feature type="region of interest" description="Disordered" evidence="1">
    <location>
        <begin position="292"/>
        <end position="318"/>
    </location>
</feature>
<evidence type="ECO:0000256" key="1">
    <source>
        <dbReference type="SAM" id="MobiDB-lite"/>
    </source>
</evidence>
<evidence type="ECO:0000313" key="2">
    <source>
        <dbReference type="EMBL" id="KAG9456666.1"/>
    </source>
</evidence>
<feature type="compositionally biased region" description="Low complexity" evidence="1">
    <location>
        <begin position="136"/>
        <end position="154"/>
    </location>
</feature>
<dbReference type="Proteomes" id="UP000825729">
    <property type="component" value="Unassembled WGS sequence"/>
</dbReference>